<dbReference type="Pfam" id="PF13411">
    <property type="entry name" value="MerR_1"/>
    <property type="match status" value="1"/>
</dbReference>
<dbReference type="InterPro" id="IPR009061">
    <property type="entry name" value="DNA-bd_dom_put_sf"/>
</dbReference>
<dbReference type="RefSeq" id="WP_311933402.1">
    <property type="nucleotide sequence ID" value="NZ_JAVSCS010000004.1"/>
</dbReference>
<dbReference type="PRINTS" id="PR00040">
    <property type="entry name" value="HTHMERR"/>
</dbReference>
<dbReference type="PANTHER" id="PTHR30204:SF98">
    <property type="entry name" value="HTH-TYPE TRANSCRIPTIONAL REGULATOR ADHR"/>
    <property type="match status" value="1"/>
</dbReference>
<protein>
    <submittedName>
        <fullName evidence="3">MerR family transcriptional regulator</fullName>
    </submittedName>
</protein>
<evidence type="ECO:0000313" key="3">
    <source>
        <dbReference type="EMBL" id="MEW9306265.1"/>
    </source>
</evidence>
<dbReference type="SMART" id="SM00422">
    <property type="entry name" value="HTH_MERR"/>
    <property type="match status" value="1"/>
</dbReference>
<organism evidence="3 4">
    <name type="scientific">Labrys neptuniae</name>
    <dbReference type="NCBI Taxonomy" id="376174"/>
    <lineage>
        <taxon>Bacteria</taxon>
        <taxon>Pseudomonadati</taxon>
        <taxon>Pseudomonadota</taxon>
        <taxon>Alphaproteobacteria</taxon>
        <taxon>Hyphomicrobiales</taxon>
        <taxon>Xanthobacteraceae</taxon>
        <taxon>Labrys</taxon>
    </lineage>
</organism>
<dbReference type="EMBL" id="JBFNQD010000003">
    <property type="protein sequence ID" value="MEW9306265.1"/>
    <property type="molecule type" value="Genomic_DNA"/>
</dbReference>
<reference evidence="3 4" key="1">
    <citation type="submission" date="2024-07" db="EMBL/GenBank/DDBJ databases">
        <title>Description of Labrys sedimenti sp. nov., isolated from a diclofenac-degrading enrichment culture.</title>
        <authorList>
            <person name="Tancsics A."/>
            <person name="Csepanyi A."/>
        </authorList>
    </citation>
    <scope>NUCLEOTIDE SEQUENCE [LARGE SCALE GENOMIC DNA]</scope>
    <source>
        <strain evidence="3 4">LMG 23578</strain>
    </source>
</reference>
<accession>A0ABV3PKX1</accession>
<dbReference type="Proteomes" id="UP001555786">
    <property type="component" value="Unassembled WGS sequence"/>
</dbReference>
<proteinExistence type="predicted"/>
<dbReference type="InterPro" id="IPR047057">
    <property type="entry name" value="MerR_fam"/>
</dbReference>
<dbReference type="Gene3D" id="1.10.1660.10">
    <property type="match status" value="1"/>
</dbReference>
<feature type="domain" description="HTH merR-type" evidence="2">
    <location>
        <begin position="1"/>
        <end position="69"/>
    </location>
</feature>
<sequence>MKIGELARRSGLSVHTLRYYEKVGLLPPAFRNGSGQRDYDAAILGWIDFLGRMKAAGMPIRDIAAYALLWQQGAGTEAARRDMLEKQSRRVAAQIEDLQSCLLVIEQKILDLAELEKGRKS</sequence>
<keyword evidence="1" id="KW-0238">DNA-binding</keyword>
<gene>
    <name evidence="3" type="ORF">ABXS05_11995</name>
</gene>
<dbReference type="PROSITE" id="PS50937">
    <property type="entry name" value="HTH_MERR_2"/>
    <property type="match status" value="1"/>
</dbReference>
<dbReference type="CDD" id="cd01109">
    <property type="entry name" value="HTH_YyaN"/>
    <property type="match status" value="1"/>
</dbReference>
<dbReference type="PANTHER" id="PTHR30204">
    <property type="entry name" value="REDOX-CYCLING DRUG-SENSING TRANSCRIPTIONAL ACTIVATOR SOXR"/>
    <property type="match status" value="1"/>
</dbReference>
<keyword evidence="4" id="KW-1185">Reference proteome</keyword>
<dbReference type="SUPFAM" id="SSF46955">
    <property type="entry name" value="Putative DNA-binding domain"/>
    <property type="match status" value="1"/>
</dbReference>
<evidence type="ECO:0000313" key="4">
    <source>
        <dbReference type="Proteomes" id="UP001555786"/>
    </source>
</evidence>
<dbReference type="InterPro" id="IPR000551">
    <property type="entry name" value="MerR-type_HTH_dom"/>
</dbReference>
<evidence type="ECO:0000259" key="2">
    <source>
        <dbReference type="PROSITE" id="PS50937"/>
    </source>
</evidence>
<comment type="caution">
    <text evidence="3">The sequence shown here is derived from an EMBL/GenBank/DDBJ whole genome shotgun (WGS) entry which is preliminary data.</text>
</comment>
<name>A0ABV3PKX1_9HYPH</name>
<evidence type="ECO:0000256" key="1">
    <source>
        <dbReference type="ARBA" id="ARBA00023125"/>
    </source>
</evidence>
<dbReference type="PROSITE" id="PS00552">
    <property type="entry name" value="HTH_MERR_1"/>
    <property type="match status" value="1"/>
</dbReference>